<feature type="short sequence motif" description="Histidine triad motif" evidence="1">
    <location>
        <begin position="137"/>
        <end position="141"/>
    </location>
</feature>
<dbReference type="Proteomes" id="UP000291189">
    <property type="component" value="Unassembled WGS sequence"/>
</dbReference>
<dbReference type="AlphaFoldDB" id="A0A4Q5J6K8"/>
<evidence type="ECO:0000313" key="4">
    <source>
        <dbReference type="Proteomes" id="UP000291189"/>
    </source>
</evidence>
<feature type="domain" description="HIT" evidence="2">
    <location>
        <begin position="83"/>
        <end position="155"/>
    </location>
</feature>
<dbReference type="GO" id="GO:0009117">
    <property type="term" value="P:nucleotide metabolic process"/>
    <property type="evidence" value="ECO:0007669"/>
    <property type="project" value="TreeGrafter"/>
</dbReference>
<gene>
    <name evidence="3" type="ORF">ETU37_06645</name>
</gene>
<proteinExistence type="predicted"/>
<evidence type="ECO:0000256" key="1">
    <source>
        <dbReference type="PROSITE-ProRule" id="PRU00464"/>
    </source>
</evidence>
<dbReference type="InterPro" id="IPR001310">
    <property type="entry name" value="Histidine_triad_HIT"/>
</dbReference>
<dbReference type="GO" id="GO:0003824">
    <property type="term" value="F:catalytic activity"/>
    <property type="evidence" value="ECO:0007669"/>
    <property type="project" value="InterPro"/>
</dbReference>
<dbReference type="Pfam" id="PF01230">
    <property type="entry name" value="HIT"/>
    <property type="match status" value="1"/>
</dbReference>
<dbReference type="PANTHER" id="PTHR46648">
    <property type="entry name" value="HIT FAMILY PROTEIN 1"/>
    <property type="match status" value="1"/>
</dbReference>
<protein>
    <submittedName>
        <fullName evidence="3">HIT family protein</fullName>
    </submittedName>
</protein>
<sequence length="183" mass="20132">MGHGAPSVREVLARPAWTRIRLRAVARAPGAGEDERVERSGCLVCQEIDGEVAVPDGLLVDTDTVGAFHRPPWPEPDDDVFLGHLLVCPHRHAADWAALTDDEAAEVGAWVARLSRALKALGATRVYTMSLGHAVDHLHVHLVPRWPETPDDVSWQHVDDYPGARRGEMEAAADLARRVREEL</sequence>
<reference evidence="3 4" key="1">
    <citation type="submission" date="2019-01" db="EMBL/GenBank/DDBJ databases">
        <title>Nocardioides guangzhouensis sp. nov., an actinobacterium isolated from soil.</title>
        <authorList>
            <person name="Fu Y."/>
            <person name="Cai Y."/>
            <person name="Lin Z."/>
            <person name="Chen P."/>
        </authorList>
    </citation>
    <scope>NUCLEOTIDE SEQUENCE [LARGE SCALE GENOMIC DNA]</scope>
    <source>
        <strain evidence="3 4">NBRC 105384</strain>
    </source>
</reference>
<dbReference type="EMBL" id="SDPU01000018">
    <property type="protein sequence ID" value="RYU13498.1"/>
    <property type="molecule type" value="Genomic_DNA"/>
</dbReference>
<dbReference type="SUPFAM" id="SSF54197">
    <property type="entry name" value="HIT-like"/>
    <property type="match status" value="1"/>
</dbReference>
<organism evidence="3 4">
    <name type="scientific">Nocardioides iriomotensis</name>
    <dbReference type="NCBI Taxonomy" id="715784"/>
    <lineage>
        <taxon>Bacteria</taxon>
        <taxon>Bacillati</taxon>
        <taxon>Actinomycetota</taxon>
        <taxon>Actinomycetes</taxon>
        <taxon>Propionibacteriales</taxon>
        <taxon>Nocardioidaceae</taxon>
        <taxon>Nocardioides</taxon>
    </lineage>
</organism>
<dbReference type="Gene3D" id="3.30.428.10">
    <property type="entry name" value="HIT-like"/>
    <property type="match status" value="1"/>
</dbReference>
<dbReference type="InterPro" id="IPR011146">
    <property type="entry name" value="HIT-like"/>
</dbReference>
<comment type="caution">
    <text evidence="3">The sequence shown here is derived from an EMBL/GenBank/DDBJ whole genome shotgun (WGS) entry which is preliminary data.</text>
</comment>
<accession>A0A4Q5J6K8</accession>
<evidence type="ECO:0000313" key="3">
    <source>
        <dbReference type="EMBL" id="RYU13498.1"/>
    </source>
</evidence>
<dbReference type="PANTHER" id="PTHR46648:SF1">
    <property type="entry name" value="ADENOSINE 5'-MONOPHOSPHORAMIDASE HNT1"/>
    <property type="match status" value="1"/>
</dbReference>
<dbReference type="PROSITE" id="PS51084">
    <property type="entry name" value="HIT_2"/>
    <property type="match status" value="1"/>
</dbReference>
<evidence type="ECO:0000259" key="2">
    <source>
        <dbReference type="PROSITE" id="PS51084"/>
    </source>
</evidence>
<dbReference type="InterPro" id="IPR036265">
    <property type="entry name" value="HIT-like_sf"/>
</dbReference>
<name>A0A4Q5J6K8_9ACTN</name>
<keyword evidence="4" id="KW-1185">Reference proteome</keyword>
<dbReference type="OrthoDB" id="160649at2"/>